<comment type="subunit">
    <text evidence="3">The core secretion machinery of the T3SS is composed of approximately 20 different proteins, including cytoplasmic components, a base, an export apparatus and a needle. This subunit is part of the base, which anchors the injectisome in the bacterial cell envelope. Forms a stable homooligomeric complex.</text>
</comment>
<evidence type="ECO:0000313" key="8">
    <source>
        <dbReference type="EMBL" id="AIY66901.1"/>
    </source>
</evidence>
<dbReference type="InterPro" id="IPR005644">
    <property type="entry name" value="NolW-like"/>
</dbReference>
<feature type="domain" description="Type II/III secretion system secretin-like" evidence="6">
    <location>
        <begin position="344"/>
        <end position="501"/>
    </location>
</feature>
<proteinExistence type="inferred from homology"/>
<dbReference type="InterPro" id="IPR004846">
    <property type="entry name" value="T2SS/T3SS_dom"/>
</dbReference>
<dbReference type="PANTHER" id="PTHR30332:SF5">
    <property type="entry name" value="SPI-1 TYPE 3 SECRETION SYSTEM SECRETIN"/>
    <property type="match status" value="1"/>
</dbReference>
<keyword evidence="2 3" id="KW-0732">Signal</keyword>
<accession>A0A0A7ELF3</accession>
<feature type="domain" description="NolW-like" evidence="7">
    <location>
        <begin position="107"/>
        <end position="163"/>
    </location>
</feature>
<dbReference type="HOGENOM" id="CLU_022474_3_0_6"/>
<evidence type="ECO:0000256" key="3">
    <source>
        <dbReference type="HAMAP-Rule" id="MF_02219"/>
    </source>
</evidence>
<reference evidence="8 9" key="1">
    <citation type="submission" date="2014-11" db="EMBL/GenBank/DDBJ databases">
        <title>Complete Genome Sequence of Pseudoalteromonas sp. Strain OCN003 Isolated from Kaneohe Bay, Oahu, Hawaii.</title>
        <authorList>
            <person name="Beurmann S."/>
            <person name="Videau P."/>
            <person name="Ushijima B."/>
            <person name="Smith A.M."/>
            <person name="Aeby G.S."/>
            <person name="Callahan S.M."/>
            <person name="Belcaid M."/>
        </authorList>
    </citation>
    <scope>NUCLEOTIDE SEQUENCE [LARGE SCALE GENOMIC DNA]</scope>
    <source>
        <strain evidence="8 9">OCN003</strain>
    </source>
</reference>
<evidence type="ECO:0000256" key="2">
    <source>
        <dbReference type="ARBA" id="ARBA00022729"/>
    </source>
</evidence>
<evidence type="ECO:0000313" key="9">
    <source>
        <dbReference type="Proteomes" id="UP000030341"/>
    </source>
</evidence>
<dbReference type="eggNOG" id="COG1450">
    <property type="taxonomic scope" value="Bacteria"/>
</dbReference>
<dbReference type="InterPro" id="IPR038591">
    <property type="entry name" value="NolW-like_sf"/>
</dbReference>
<dbReference type="InterPro" id="IPR050810">
    <property type="entry name" value="Bact_Secretion_Sys_Channel"/>
</dbReference>
<dbReference type="AlphaFoldDB" id="A0A0A7ELF3"/>
<dbReference type="Gene3D" id="3.30.1370.120">
    <property type="match status" value="2"/>
</dbReference>
<dbReference type="Proteomes" id="UP000030341">
    <property type="component" value="Chromosome 2"/>
</dbReference>
<dbReference type="STRING" id="1348114.OM33_17575"/>
<feature type="domain" description="NolW-like" evidence="7">
    <location>
        <begin position="178"/>
        <end position="281"/>
    </location>
</feature>
<dbReference type="PANTHER" id="PTHR30332">
    <property type="entry name" value="PROBABLE GENERAL SECRETION PATHWAY PROTEIN D"/>
    <property type="match status" value="1"/>
</dbReference>
<evidence type="ECO:0000259" key="7">
    <source>
        <dbReference type="Pfam" id="PF03958"/>
    </source>
</evidence>
<evidence type="ECO:0000256" key="4">
    <source>
        <dbReference type="RuleBase" id="RU004004"/>
    </source>
</evidence>
<evidence type="ECO:0000259" key="6">
    <source>
        <dbReference type="Pfam" id="PF00263"/>
    </source>
</evidence>
<dbReference type="Pfam" id="PF00263">
    <property type="entry name" value="Secretin"/>
    <property type="match status" value="1"/>
</dbReference>
<feature type="region of interest" description="Disordered" evidence="5">
    <location>
        <begin position="218"/>
        <end position="243"/>
    </location>
</feature>
<keyword evidence="3" id="KW-0472">Membrane</keyword>
<keyword evidence="3" id="KW-0653">Protein transport</keyword>
<dbReference type="NCBIfam" id="TIGR02516">
    <property type="entry name" value="type_III_yscC"/>
    <property type="match status" value="1"/>
</dbReference>
<dbReference type="GO" id="GO:0009279">
    <property type="term" value="C:cell outer membrane"/>
    <property type="evidence" value="ECO:0007669"/>
    <property type="project" value="UniProtKB-SubCell"/>
</dbReference>
<dbReference type="Gene3D" id="3.55.50.30">
    <property type="match status" value="1"/>
</dbReference>
<comment type="subcellular location">
    <subcellularLocation>
        <location evidence="1 3 4">Cell outer membrane</location>
    </subcellularLocation>
</comment>
<comment type="function">
    <text evidence="3">Component of the type III secretion system (T3SS), also called injectisome, which is used to inject bacterial effector proteins into eukaryotic host cells. Forms a ring-shaped multimeric structure with an apparent central pore in the outer membrane.</text>
</comment>
<dbReference type="PRINTS" id="PR01337">
    <property type="entry name" value="TYPE3OMGPROT"/>
</dbReference>
<gene>
    <name evidence="3" type="primary">sctC</name>
    <name evidence="8" type="ORF">OM33_17575</name>
</gene>
<dbReference type="RefSeq" id="WP_040135514.1">
    <property type="nucleotide sequence ID" value="NZ_CP009889.1"/>
</dbReference>
<dbReference type="OrthoDB" id="9775455at2"/>
<sequence>MRIFYLRLLFISFVLLPFGVLSKAALTKQPFEYYGEGDLLRKVLTALASNADISVNVSSTIDEKFNGHLRYASSLKALDYLASAYDLIWYFDGATLHINRSAERQSQMIRLELLTTNQLKQTMQDLKLWDPRFEWRTIQHTNMIMVSGPPRYIELINQTVTLLQDSSDSGFVDPLVIRIFKLNHASAIDRKFEVRGEGVTIPGIATLLANMINGESRGQNGNVQMQDVDGTSSEQSATSNAHTQVSIQADASLNAVIIQDYRSRIDMYAQLIEQLDTPREQLEISLVIIDLTMNSLSEIGIDWATKQIKIGEGLVDLILPGAGTGDAETLTTTNADFLATVSLLETQGRARVTSRPAIVTENGLQALLDNNESFFVRVEGERVAELEEITYGTLLQVTPRIIQTAVPRQIYLDVNIQDGARIDDGGPDSLPSIKNTQITTRAQVPEGASLLIGGYSRESNSSGVGKVPGVGDIPMLGKLFQNNTSNSQQMVRLFMISPKVMETHTIPDGTHEIDYELLPENKRIKQLMRLSNSNGHIFSLVNRLPCESAIEARVRRNHYQNKHYGTAIRSCRDLDGYQGYQVTLNNCPSTATEPECAL</sequence>
<dbReference type="HAMAP" id="MF_02219">
    <property type="entry name" value="Type_III_secretin"/>
    <property type="match status" value="1"/>
</dbReference>
<dbReference type="KEGG" id="pseo:OM33_17575"/>
<keyword evidence="9" id="KW-1185">Reference proteome</keyword>
<dbReference type="EMBL" id="CP009889">
    <property type="protein sequence ID" value="AIY66901.1"/>
    <property type="molecule type" value="Genomic_DNA"/>
</dbReference>
<keyword evidence="3" id="KW-0811">Translocation</keyword>
<evidence type="ECO:0000256" key="1">
    <source>
        <dbReference type="ARBA" id="ARBA00004442"/>
    </source>
</evidence>
<keyword evidence="3" id="KW-0998">Cell outer membrane</keyword>
<dbReference type="GO" id="GO:0030254">
    <property type="term" value="P:protein secretion by the type III secretion system"/>
    <property type="evidence" value="ECO:0007669"/>
    <property type="project" value="UniProtKB-UniRule"/>
</dbReference>
<evidence type="ECO:0000256" key="5">
    <source>
        <dbReference type="SAM" id="MobiDB-lite"/>
    </source>
</evidence>
<dbReference type="InterPro" id="IPR003522">
    <property type="entry name" value="T3SS_OM_pore_YscC"/>
</dbReference>
<comment type="similarity">
    <text evidence="3">Belongs to the bacterial secretin family. T3SS SctC subfamily.</text>
</comment>
<dbReference type="GO" id="GO:0030257">
    <property type="term" value="C:type III protein secretion system complex"/>
    <property type="evidence" value="ECO:0007669"/>
    <property type="project" value="UniProtKB-UniRule"/>
</dbReference>
<protein>
    <recommendedName>
        <fullName evidence="3">Type 3 secretion system secretin</fullName>
        <shortName evidence="3">T3SS secretin</shortName>
    </recommendedName>
</protein>
<dbReference type="GO" id="GO:0015627">
    <property type="term" value="C:type II protein secretion system complex"/>
    <property type="evidence" value="ECO:0007669"/>
    <property type="project" value="TreeGrafter"/>
</dbReference>
<organism evidence="8 9">
    <name type="scientific">Pseudoalteromonas piratica</name>
    <dbReference type="NCBI Taxonomy" id="1348114"/>
    <lineage>
        <taxon>Bacteria</taxon>
        <taxon>Pseudomonadati</taxon>
        <taxon>Pseudomonadota</taxon>
        <taxon>Gammaproteobacteria</taxon>
        <taxon>Alteromonadales</taxon>
        <taxon>Pseudoalteromonadaceae</taxon>
        <taxon>Pseudoalteromonas</taxon>
    </lineage>
</organism>
<name>A0A0A7ELF3_9GAMM</name>
<dbReference type="Pfam" id="PF03958">
    <property type="entry name" value="Secretin_N"/>
    <property type="match status" value="2"/>
</dbReference>
<keyword evidence="3 4" id="KW-0813">Transport</keyword>